<accession>E6U5R9</accession>
<keyword evidence="4" id="KW-1185">Reference proteome</keyword>
<protein>
    <submittedName>
        <fullName evidence="3">Uncharacterized protein</fullName>
    </submittedName>
</protein>
<name>E6U5R9_ETHHY</name>
<organism evidence="3 4">
    <name type="scientific">Ethanoligenens harbinense (strain DSM 18485 / JCM 12961 / CGMCC 1.5033 / YUAN-3)</name>
    <dbReference type="NCBI Taxonomy" id="663278"/>
    <lineage>
        <taxon>Bacteria</taxon>
        <taxon>Bacillati</taxon>
        <taxon>Bacillota</taxon>
        <taxon>Clostridia</taxon>
        <taxon>Eubacteriales</taxon>
        <taxon>Oscillospiraceae</taxon>
        <taxon>Ethanoligenens</taxon>
    </lineage>
</organism>
<keyword evidence="2" id="KW-0472">Membrane</keyword>
<dbReference type="EMBL" id="CP002400">
    <property type="protein sequence ID" value="ADU26828.1"/>
    <property type="molecule type" value="Genomic_DNA"/>
</dbReference>
<keyword evidence="2" id="KW-1133">Transmembrane helix</keyword>
<feature type="transmembrane region" description="Helical" evidence="2">
    <location>
        <begin position="97"/>
        <end position="118"/>
    </location>
</feature>
<evidence type="ECO:0000256" key="1">
    <source>
        <dbReference type="SAM" id="MobiDB-lite"/>
    </source>
</evidence>
<evidence type="ECO:0000313" key="4">
    <source>
        <dbReference type="Proteomes" id="UP000001551"/>
    </source>
</evidence>
<dbReference type="HOGENOM" id="CLU_2057836_0_0_9"/>
<dbReference type="Proteomes" id="UP000001551">
    <property type="component" value="Chromosome"/>
</dbReference>
<feature type="compositionally biased region" description="Basic and acidic residues" evidence="1">
    <location>
        <begin position="1"/>
        <end position="19"/>
    </location>
</feature>
<sequence>MDKGERNNDRRHQAHRDDADTTLADRQAVDEESIPGVKMLRLSQCEDWADLIFSHRAKDLHELVTDEAVSNVIRDLTLPQKEVLFLNVVHHFKTSKIAAACGVICWPLWPFMVSWLAAG</sequence>
<reference evidence="3 4" key="1">
    <citation type="submission" date="2010-12" db="EMBL/GenBank/DDBJ databases">
        <title>Complete sequence of Ethanoligenens harbinense YUAN-3.</title>
        <authorList>
            <person name="Lucas S."/>
            <person name="Copeland A."/>
            <person name="Lapidus A."/>
            <person name="Cheng J.-F."/>
            <person name="Bruce D."/>
            <person name="Goodwin L."/>
            <person name="Pitluck S."/>
            <person name="Chertkov O."/>
            <person name="Misra M."/>
            <person name="Detter J.C."/>
            <person name="Han C."/>
            <person name="Tapia R."/>
            <person name="Land M."/>
            <person name="Hauser L."/>
            <person name="Jeffries C."/>
            <person name="Kyrpides N."/>
            <person name="Ivanova N."/>
            <person name="Mikhailova N."/>
            <person name="Wang A."/>
            <person name="Mouttaki H."/>
            <person name="He Z."/>
            <person name="Zhou J."/>
            <person name="Hemme C.L."/>
            <person name="Woyke T."/>
        </authorList>
    </citation>
    <scope>NUCLEOTIDE SEQUENCE [LARGE SCALE GENOMIC DNA]</scope>
    <source>
        <strain evidence="4">DSM 18485 / JCM 12961 / CGMCC 1.5033 / YUAN-3</strain>
    </source>
</reference>
<gene>
    <name evidence="3" type="ordered locus">Ethha_1286</name>
</gene>
<dbReference type="KEGG" id="eha:Ethha_1286"/>
<dbReference type="RefSeq" id="WP_013485183.1">
    <property type="nucleotide sequence ID" value="NC_014828.1"/>
</dbReference>
<proteinExistence type="predicted"/>
<dbReference type="AlphaFoldDB" id="E6U5R9"/>
<feature type="region of interest" description="Disordered" evidence="1">
    <location>
        <begin position="1"/>
        <end position="27"/>
    </location>
</feature>
<keyword evidence="2" id="KW-0812">Transmembrane</keyword>
<evidence type="ECO:0000313" key="3">
    <source>
        <dbReference type="EMBL" id="ADU26828.1"/>
    </source>
</evidence>
<evidence type="ECO:0000256" key="2">
    <source>
        <dbReference type="SAM" id="Phobius"/>
    </source>
</evidence>